<dbReference type="SMART" id="SM00394">
    <property type="entry name" value="RIIa"/>
    <property type="match status" value="1"/>
</dbReference>
<dbReference type="Proteomes" id="UP000479000">
    <property type="component" value="Unassembled WGS sequence"/>
</dbReference>
<organism evidence="3 4">
    <name type="scientific">Nesidiocoris tenuis</name>
    <dbReference type="NCBI Taxonomy" id="355587"/>
    <lineage>
        <taxon>Eukaryota</taxon>
        <taxon>Metazoa</taxon>
        <taxon>Ecdysozoa</taxon>
        <taxon>Arthropoda</taxon>
        <taxon>Hexapoda</taxon>
        <taxon>Insecta</taxon>
        <taxon>Pterygota</taxon>
        <taxon>Neoptera</taxon>
        <taxon>Paraneoptera</taxon>
        <taxon>Hemiptera</taxon>
        <taxon>Heteroptera</taxon>
        <taxon>Panheteroptera</taxon>
        <taxon>Cimicomorpha</taxon>
        <taxon>Miridae</taxon>
        <taxon>Dicyphina</taxon>
        <taxon>Nesidiocoris</taxon>
    </lineage>
</organism>
<proteinExistence type="predicted"/>
<feature type="domain" description="RIIa" evidence="2">
    <location>
        <begin position="11"/>
        <end position="48"/>
    </location>
</feature>
<dbReference type="InterPro" id="IPR003117">
    <property type="entry name" value="cAMP_dep_PK_reg_su_I/II_a/b"/>
</dbReference>
<keyword evidence="4" id="KW-1185">Reference proteome</keyword>
<dbReference type="OrthoDB" id="6161835at2759"/>
<dbReference type="AlphaFoldDB" id="A0A6H5H5U1"/>
<evidence type="ECO:0000259" key="2">
    <source>
        <dbReference type="SMART" id="SM00394"/>
    </source>
</evidence>
<gene>
    <name evidence="3" type="ORF">NTEN_LOCUS16500</name>
</gene>
<dbReference type="Gene3D" id="1.20.890.10">
    <property type="entry name" value="cAMP-dependent protein kinase regulatory subunit, dimerization-anchoring domain"/>
    <property type="match status" value="1"/>
</dbReference>
<evidence type="ECO:0000256" key="1">
    <source>
        <dbReference type="SAM" id="MobiDB-lite"/>
    </source>
</evidence>
<feature type="compositionally biased region" description="Basic and acidic residues" evidence="1">
    <location>
        <begin position="138"/>
        <end position="148"/>
    </location>
</feature>
<evidence type="ECO:0000313" key="3">
    <source>
        <dbReference type="EMBL" id="CAB0011576.1"/>
    </source>
</evidence>
<dbReference type="InterPro" id="IPR047579">
    <property type="entry name" value="DD_CABYR_SP17"/>
</dbReference>
<sequence length="162" mass="17494">MAPLMKVNLPVGIGEAMEGLTRAVLLAQPNDIYEFAAKHFDELIAIRTDGGEFRGCLQRLARRAASRPRRLVFADPSSSVSAPPSRSDILLSLFTRRSLIFLAHYPSTFPRRSEFPAIPVSSGLRFLGVPPTAGPGADRSRSDTRGNLDDSAMPPAGSSRTS</sequence>
<accession>A0A6H5H5U1</accession>
<reference evidence="3 4" key="1">
    <citation type="submission" date="2020-02" db="EMBL/GenBank/DDBJ databases">
        <authorList>
            <person name="Ferguson B K."/>
        </authorList>
    </citation>
    <scope>NUCLEOTIDE SEQUENCE [LARGE SCALE GENOMIC DNA]</scope>
</reference>
<dbReference type="CDD" id="cd12100">
    <property type="entry name" value="DD_CABYR_SP17"/>
    <property type="match status" value="1"/>
</dbReference>
<dbReference type="Pfam" id="PF02197">
    <property type="entry name" value="RIIa"/>
    <property type="match status" value="1"/>
</dbReference>
<feature type="region of interest" description="Disordered" evidence="1">
    <location>
        <begin position="129"/>
        <end position="162"/>
    </location>
</feature>
<name>A0A6H5H5U1_9HEMI</name>
<dbReference type="EMBL" id="CADCXU010024227">
    <property type="protein sequence ID" value="CAB0011576.1"/>
    <property type="molecule type" value="Genomic_DNA"/>
</dbReference>
<protein>
    <recommendedName>
        <fullName evidence="2">RIIa domain-containing protein</fullName>
    </recommendedName>
</protein>
<dbReference type="SUPFAM" id="SSF47391">
    <property type="entry name" value="Dimerization-anchoring domain of cAMP-dependent PK regulatory subunit"/>
    <property type="match status" value="1"/>
</dbReference>
<evidence type="ECO:0000313" key="4">
    <source>
        <dbReference type="Proteomes" id="UP000479000"/>
    </source>
</evidence>